<dbReference type="Proteomes" id="UP000827092">
    <property type="component" value="Unassembled WGS sequence"/>
</dbReference>
<keyword evidence="2" id="KW-1185">Reference proteome</keyword>
<proteinExistence type="predicted"/>
<evidence type="ECO:0000313" key="2">
    <source>
        <dbReference type="Proteomes" id="UP000827092"/>
    </source>
</evidence>
<name>A0AAV6TKR9_9ARAC</name>
<protein>
    <submittedName>
        <fullName evidence="1">Uncharacterized protein</fullName>
    </submittedName>
</protein>
<dbReference type="AlphaFoldDB" id="A0AAV6TKR9"/>
<comment type="caution">
    <text evidence="1">The sequence shown here is derived from an EMBL/GenBank/DDBJ whole genome shotgun (WGS) entry which is preliminary data.</text>
</comment>
<organism evidence="1 2">
    <name type="scientific">Oedothorax gibbosus</name>
    <dbReference type="NCBI Taxonomy" id="931172"/>
    <lineage>
        <taxon>Eukaryota</taxon>
        <taxon>Metazoa</taxon>
        <taxon>Ecdysozoa</taxon>
        <taxon>Arthropoda</taxon>
        <taxon>Chelicerata</taxon>
        <taxon>Arachnida</taxon>
        <taxon>Araneae</taxon>
        <taxon>Araneomorphae</taxon>
        <taxon>Entelegynae</taxon>
        <taxon>Araneoidea</taxon>
        <taxon>Linyphiidae</taxon>
        <taxon>Erigoninae</taxon>
        <taxon>Oedothorax</taxon>
    </lineage>
</organism>
<gene>
    <name evidence="1" type="ORF">JTE90_019317</name>
</gene>
<evidence type="ECO:0000313" key="1">
    <source>
        <dbReference type="EMBL" id="KAG8172081.1"/>
    </source>
</evidence>
<accession>A0AAV6TKR9</accession>
<sequence>MGEAGRCAMEFPGSDMVKAGRCAMEFPVSDMGSEMDEAGRCALEFPGSDMGPIRRYLHLVVVGGLACSSNPESYAGGSLATGRVSHAGQVFVG</sequence>
<reference evidence="1 2" key="1">
    <citation type="journal article" date="2022" name="Nat. Ecol. Evol.">
        <title>A masculinizing supergene underlies an exaggerated male reproductive morph in a spider.</title>
        <authorList>
            <person name="Hendrickx F."/>
            <person name="De Corte Z."/>
            <person name="Sonet G."/>
            <person name="Van Belleghem S.M."/>
            <person name="Kostlbacher S."/>
            <person name="Vangestel C."/>
        </authorList>
    </citation>
    <scope>NUCLEOTIDE SEQUENCE [LARGE SCALE GENOMIC DNA]</scope>
    <source>
        <strain evidence="1">W744_W776</strain>
    </source>
</reference>
<dbReference type="EMBL" id="JAFNEN010003147">
    <property type="protein sequence ID" value="KAG8172081.1"/>
    <property type="molecule type" value="Genomic_DNA"/>
</dbReference>